<comment type="caution">
    <text evidence="2">The sequence shown here is derived from an EMBL/GenBank/DDBJ whole genome shotgun (WGS) entry which is preliminary data.</text>
</comment>
<name>A0ABS7UUU6_9BACI</name>
<feature type="domain" description="SGNH hydrolase-type esterase" evidence="1">
    <location>
        <begin position="41"/>
        <end position="227"/>
    </location>
</feature>
<keyword evidence="3" id="KW-1185">Reference proteome</keyword>
<dbReference type="Proteomes" id="UP001165287">
    <property type="component" value="Unassembled WGS sequence"/>
</dbReference>
<dbReference type="SUPFAM" id="SSF52266">
    <property type="entry name" value="SGNH hydrolase"/>
    <property type="match status" value="1"/>
</dbReference>
<dbReference type="Gene3D" id="3.40.50.1110">
    <property type="entry name" value="SGNH hydrolase"/>
    <property type="match status" value="1"/>
</dbReference>
<gene>
    <name evidence="2" type="ORF">K9V48_17895</name>
</gene>
<dbReference type="InterPro" id="IPR013830">
    <property type="entry name" value="SGNH_hydro"/>
</dbReference>
<protein>
    <submittedName>
        <fullName evidence="2">GDSL-type esterase/lipase family protein</fullName>
    </submittedName>
</protein>
<reference evidence="2" key="1">
    <citation type="submission" date="2024-05" db="EMBL/GenBank/DDBJ databases">
        <title>Metabacillus sp. nov., isolated from the rhizosphere soil of tomato plants.</title>
        <authorList>
            <person name="Ma R."/>
        </authorList>
    </citation>
    <scope>NUCLEOTIDE SEQUENCE</scope>
    <source>
        <strain evidence="2">DBTR6</strain>
    </source>
</reference>
<dbReference type="InterPro" id="IPR051532">
    <property type="entry name" value="Ester_Hydrolysis_Enzymes"/>
</dbReference>
<proteinExistence type="predicted"/>
<accession>A0ABS7UUU6</accession>
<evidence type="ECO:0000313" key="3">
    <source>
        <dbReference type="Proteomes" id="UP001165287"/>
    </source>
</evidence>
<dbReference type="Pfam" id="PF13472">
    <property type="entry name" value="Lipase_GDSL_2"/>
    <property type="match status" value="1"/>
</dbReference>
<dbReference type="InterPro" id="IPR036514">
    <property type="entry name" value="SGNH_hydro_sf"/>
</dbReference>
<dbReference type="PANTHER" id="PTHR30383:SF27">
    <property type="entry name" value="SPORE GERMINATION LIPASE LIPC"/>
    <property type="match status" value="1"/>
</dbReference>
<evidence type="ECO:0000313" key="2">
    <source>
        <dbReference type="EMBL" id="MBZ5752071.1"/>
    </source>
</evidence>
<evidence type="ECO:0000259" key="1">
    <source>
        <dbReference type="Pfam" id="PF13472"/>
    </source>
</evidence>
<dbReference type="PANTHER" id="PTHR30383">
    <property type="entry name" value="THIOESTERASE 1/PROTEASE 1/LYSOPHOSPHOLIPASE L1"/>
    <property type="match status" value="1"/>
</dbReference>
<dbReference type="RefSeq" id="WP_224140492.1">
    <property type="nucleotide sequence ID" value="NZ_JAIQUM010000045.1"/>
</dbReference>
<sequence length="238" mass="27441">MKRIFFYGAGLLLLLTLVMVFVYNKENWELSSNTPEKQIIALGDSLTYGYGDRSGEGYVDNLQWLFNKHYKGKVTVQNHGIPGQKSDGLLQQIKKPTVFEELDKADYFIVFIGTNDLIKSNGGNLSTIHDTRLQIGKADYQKNLEKILEIIRDKNPNAPILFLGLYNPYPSVNDIGNVVREWNYASKQTISRFANVHFISTNDIFKNKLKRKYFSDSLHPNKKGYDLITREILKEYNF</sequence>
<organism evidence="2 3">
    <name type="scientific">Metabacillus rhizolycopersici</name>
    <dbReference type="NCBI Taxonomy" id="2875709"/>
    <lineage>
        <taxon>Bacteria</taxon>
        <taxon>Bacillati</taxon>
        <taxon>Bacillota</taxon>
        <taxon>Bacilli</taxon>
        <taxon>Bacillales</taxon>
        <taxon>Bacillaceae</taxon>
        <taxon>Metabacillus</taxon>
    </lineage>
</organism>
<dbReference type="EMBL" id="JAIQUM010000045">
    <property type="protein sequence ID" value="MBZ5752071.1"/>
    <property type="molecule type" value="Genomic_DNA"/>
</dbReference>